<reference evidence="1 2" key="2">
    <citation type="submission" date="2019-11" db="EMBL/GenBank/DDBJ databases">
        <title>A de novo genome assembly of a pear dwarfing rootstock.</title>
        <authorList>
            <person name="Wang F."/>
            <person name="Wang J."/>
            <person name="Li S."/>
            <person name="Zhang Y."/>
            <person name="Fang M."/>
            <person name="Ma L."/>
            <person name="Zhao Y."/>
            <person name="Jiang S."/>
        </authorList>
    </citation>
    <scope>NUCLEOTIDE SEQUENCE [LARGE SCALE GENOMIC DNA]</scope>
    <source>
        <strain evidence="1">S2</strain>
        <tissue evidence="1">Leaf</tissue>
    </source>
</reference>
<dbReference type="AlphaFoldDB" id="A0A5N5I6R5"/>
<protein>
    <recommendedName>
        <fullName evidence="3">Myb-like domain-containing protein</fullName>
    </recommendedName>
</protein>
<organism evidence="1 2">
    <name type="scientific">Pyrus ussuriensis x Pyrus communis</name>
    <dbReference type="NCBI Taxonomy" id="2448454"/>
    <lineage>
        <taxon>Eukaryota</taxon>
        <taxon>Viridiplantae</taxon>
        <taxon>Streptophyta</taxon>
        <taxon>Embryophyta</taxon>
        <taxon>Tracheophyta</taxon>
        <taxon>Spermatophyta</taxon>
        <taxon>Magnoliopsida</taxon>
        <taxon>eudicotyledons</taxon>
        <taxon>Gunneridae</taxon>
        <taxon>Pentapetalae</taxon>
        <taxon>rosids</taxon>
        <taxon>fabids</taxon>
        <taxon>Rosales</taxon>
        <taxon>Rosaceae</taxon>
        <taxon>Amygdaloideae</taxon>
        <taxon>Maleae</taxon>
        <taxon>Pyrus</taxon>
    </lineage>
</organism>
<gene>
    <name evidence="1" type="ORF">D8674_042633</name>
</gene>
<evidence type="ECO:0000313" key="1">
    <source>
        <dbReference type="EMBL" id="KAB2634897.1"/>
    </source>
</evidence>
<accession>A0A5N5I6R5</accession>
<sequence>MKCRTWTRKEDEALCRAYRWVLEDSVKGSSQTSGIWTRVSKKYYEFYKGTTTPPNTQNYERLFFKMEETSSSKFE</sequence>
<name>A0A5N5I6R5_9ROSA</name>
<dbReference type="EMBL" id="SMOL01000018">
    <property type="protein sequence ID" value="KAB2634897.1"/>
    <property type="molecule type" value="Genomic_DNA"/>
</dbReference>
<reference evidence="1 2" key="1">
    <citation type="submission" date="2019-09" db="EMBL/GenBank/DDBJ databases">
        <authorList>
            <person name="Ou C."/>
        </authorList>
    </citation>
    <scope>NUCLEOTIDE SEQUENCE [LARGE SCALE GENOMIC DNA]</scope>
    <source>
        <strain evidence="1">S2</strain>
        <tissue evidence="1">Leaf</tissue>
    </source>
</reference>
<dbReference type="Proteomes" id="UP000327157">
    <property type="component" value="Unassembled WGS sequence"/>
</dbReference>
<keyword evidence="2" id="KW-1185">Reference proteome</keyword>
<evidence type="ECO:0008006" key="3">
    <source>
        <dbReference type="Google" id="ProtNLM"/>
    </source>
</evidence>
<comment type="caution">
    <text evidence="1">The sequence shown here is derived from an EMBL/GenBank/DDBJ whole genome shotgun (WGS) entry which is preliminary data.</text>
</comment>
<proteinExistence type="predicted"/>
<evidence type="ECO:0000313" key="2">
    <source>
        <dbReference type="Proteomes" id="UP000327157"/>
    </source>
</evidence>
<dbReference type="OrthoDB" id="2507178at2759"/>